<comment type="caution">
    <text evidence="3">The sequence shown here is derived from an EMBL/GenBank/DDBJ whole genome shotgun (WGS) entry which is preliminary data.</text>
</comment>
<dbReference type="PANTHER" id="PTHR39515">
    <property type="entry name" value="CONSERVED PROTEIN"/>
    <property type="match status" value="1"/>
</dbReference>
<dbReference type="InterPro" id="IPR052526">
    <property type="entry name" value="HTH-type_Bedaq_tolerance"/>
</dbReference>
<dbReference type="RefSeq" id="WP_184686750.1">
    <property type="nucleotide sequence ID" value="NZ_JACHJC010000001.1"/>
</dbReference>
<evidence type="ECO:0000259" key="2">
    <source>
        <dbReference type="PROSITE" id="PS50995"/>
    </source>
</evidence>
<dbReference type="InterPro" id="IPR000835">
    <property type="entry name" value="HTH_MarR-typ"/>
</dbReference>
<accession>A0ABR6MI31</accession>
<evidence type="ECO:0000313" key="4">
    <source>
        <dbReference type="Proteomes" id="UP000618986"/>
    </source>
</evidence>
<feature type="compositionally biased region" description="Basic and acidic residues" evidence="1">
    <location>
        <begin position="148"/>
        <end position="158"/>
    </location>
</feature>
<dbReference type="Gene3D" id="1.10.10.10">
    <property type="entry name" value="Winged helix-like DNA-binding domain superfamily/Winged helix DNA-binding domain"/>
    <property type="match status" value="1"/>
</dbReference>
<dbReference type="InterPro" id="IPR036390">
    <property type="entry name" value="WH_DNA-bd_sf"/>
</dbReference>
<organism evidence="3 4">
    <name type="scientific">Micromonospora echinospora</name>
    <name type="common">Micromonospora purpurea</name>
    <dbReference type="NCBI Taxonomy" id="1877"/>
    <lineage>
        <taxon>Bacteria</taxon>
        <taxon>Bacillati</taxon>
        <taxon>Actinomycetota</taxon>
        <taxon>Actinomycetes</taxon>
        <taxon>Micromonosporales</taxon>
        <taxon>Micromonosporaceae</taxon>
        <taxon>Micromonospora</taxon>
    </lineage>
</organism>
<dbReference type="Proteomes" id="UP000618986">
    <property type="component" value="Unassembled WGS sequence"/>
</dbReference>
<dbReference type="PANTHER" id="PTHR39515:SF2">
    <property type="entry name" value="HTH-TYPE TRANSCRIPTIONAL REGULATOR RV0880"/>
    <property type="match status" value="1"/>
</dbReference>
<keyword evidence="4" id="KW-1185">Reference proteome</keyword>
<dbReference type="InterPro" id="IPR036388">
    <property type="entry name" value="WH-like_DNA-bd_sf"/>
</dbReference>
<gene>
    <name evidence="3" type="ORF">FHU28_004868</name>
</gene>
<evidence type="ECO:0000313" key="3">
    <source>
        <dbReference type="EMBL" id="MBB5115029.1"/>
    </source>
</evidence>
<dbReference type="Pfam" id="PF01047">
    <property type="entry name" value="MarR"/>
    <property type="match status" value="1"/>
</dbReference>
<feature type="region of interest" description="Disordered" evidence="1">
    <location>
        <begin position="147"/>
        <end position="172"/>
    </location>
</feature>
<sequence length="172" mass="18572">MATNEQVARFGAVLGELHRLVRRRSTARAGRDPLPEAQVELLLLVRETPGISGKEVAQRLGTAPNTVSTLVRDLTDAGLLARDRDPADRRVVRLRVTEAAHRRMADHQRHRTALLTEALADLDPAARDAILAAAPHLDTLLTTLRGHTRPEPAERDPRASGNPVAAVPPGAG</sequence>
<keyword evidence="3" id="KW-0238">DNA-binding</keyword>
<feature type="domain" description="HTH marR-type" evidence="2">
    <location>
        <begin position="7"/>
        <end position="146"/>
    </location>
</feature>
<evidence type="ECO:0000256" key="1">
    <source>
        <dbReference type="SAM" id="MobiDB-lite"/>
    </source>
</evidence>
<name>A0ABR6MI31_MICEC</name>
<protein>
    <submittedName>
        <fullName evidence="3">DNA-binding MarR family transcriptional regulator</fullName>
    </submittedName>
</protein>
<dbReference type="SMART" id="SM00347">
    <property type="entry name" value="HTH_MARR"/>
    <property type="match status" value="1"/>
</dbReference>
<proteinExistence type="predicted"/>
<dbReference type="EMBL" id="JACHJC010000001">
    <property type="protein sequence ID" value="MBB5115029.1"/>
    <property type="molecule type" value="Genomic_DNA"/>
</dbReference>
<dbReference type="GeneID" id="300295398"/>
<reference evidence="3 4" key="1">
    <citation type="submission" date="2020-08" db="EMBL/GenBank/DDBJ databases">
        <title>Sequencing the genomes of 1000 actinobacteria strains.</title>
        <authorList>
            <person name="Klenk H.-P."/>
        </authorList>
    </citation>
    <scope>NUCLEOTIDE SEQUENCE [LARGE SCALE GENOMIC DNA]</scope>
    <source>
        <strain evidence="3 4">DSM 43036</strain>
    </source>
</reference>
<dbReference type="SUPFAM" id="SSF46785">
    <property type="entry name" value="Winged helix' DNA-binding domain"/>
    <property type="match status" value="1"/>
</dbReference>
<dbReference type="PROSITE" id="PS50995">
    <property type="entry name" value="HTH_MARR_2"/>
    <property type="match status" value="1"/>
</dbReference>
<dbReference type="GO" id="GO:0003677">
    <property type="term" value="F:DNA binding"/>
    <property type="evidence" value="ECO:0007669"/>
    <property type="project" value="UniProtKB-KW"/>
</dbReference>